<dbReference type="Proteomes" id="UP000053244">
    <property type="component" value="Unassembled WGS sequence"/>
</dbReference>
<organism evidence="1 2">
    <name type="scientific">Actinoplanes awajinensis subsp. mycoplanecinus</name>
    <dbReference type="NCBI Taxonomy" id="135947"/>
    <lineage>
        <taxon>Bacteria</taxon>
        <taxon>Bacillati</taxon>
        <taxon>Actinomycetota</taxon>
        <taxon>Actinomycetes</taxon>
        <taxon>Micromonosporales</taxon>
        <taxon>Micromonosporaceae</taxon>
        <taxon>Actinoplanes</taxon>
    </lineage>
</organism>
<keyword evidence="2" id="KW-1185">Reference proteome</keyword>
<gene>
    <name evidence="1" type="ORF">ADL15_04120</name>
</gene>
<dbReference type="AlphaFoldDB" id="A0A0X3VDR1"/>
<accession>A0A0X3VDR1</accession>
<sequence length="150" mass="16425">MAVAQALGLKVTAVASAMRAAGTTQPLTVEQARAWRSLAEEPPPWMRELLADAAVRSARRAAVTRSRAIEAEHRELLLEAQVVEKLLAGRTIRGDERELIASDIAFRAMKDLVRADGDVGQLSDLDLASLRWAGVIPQNRSTWFLGRGNR</sequence>
<protein>
    <submittedName>
        <fullName evidence="1">Uncharacterized protein</fullName>
    </submittedName>
</protein>
<comment type="caution">
    <text evidence="1">The sequence shown here is derived from an EMBL/GenBank/DDBJ whole genome shotgun (WGS) entry which is preliminary data.</text>
</comment>
<dbReference type="EMBL" id="LLZH01000013">
    <property type="protein sequence ID" value="KUL41446.1"/>
    <property type="molecule type" value="Genomic_DNA"/>
</dbReference>
<evidence type="ECO:0000313" key="1">
    <source>
        <dbReference type="EMBL" id="KUL41446.1"/>
    </source>
</evidence>
<name>A0A0X3VDR1_9ACTN</name>
<reference evidence="1 2" key="1">
    <citation type="submission" date="2015-10" db="EMBL/GenBank/DDBJ databases">
        <authorList>
            <person name="Gilbert D.G."/>
        </authorList>
    </citation>
    <scope>NUCLEOTIDE SEQUENCE [LARGE SCALE GENOMIC DNA]</scope>
    <source>
        <strain evidence="1 2">NRRL B-16712</strain>
    </source>
</reference>
<proteinExistence type="predicted"/>
<evidence type="ECO:0000313" key="2">
    <source>
        <dbReference type="Proteomes" id="UP000053244"/>
    </source>
</evidence>